<sequence>MQFLLNELVDKNRAWTNYGKVAGYIPELSKKDPNKLGIVVVDVKGKIYRAGDYETKFTVQSMSKPIVLLLALLDNGEEVFKKVGKEPTGDAFNSIIKLETLNPSKPLNPMINAGAIAVTSLVKGKTKEEKFKRIINLFRKVSKNPKLDINMDVYLSEKKTGDRNRSIAYFLRDIGILEGDVEDILDLYFRQCSIEVTCEDVANMGMVLANQGIDNESKKRLVPKYLTQIVKTFMVTCGMYDASGEFAINVGVPSKSGVSGGIMSSVPNKMGIGVIGPALDYKGNSIAGVKLLEDLSKELKLSIF</sequence>
<dbReference type="AlphaFoldDB" id="A0A1T5LIY7"/>
<gene>
    <name evidence="6" type="primary">glsA</name>
    <name evidence="7" type="ORF">SAMN02194393_02920</name>
</gene>
<keyword evidence="8" id="KW-1185">Reference proteome</keyword>
<dbReference type="GO" id="GO:0006543">
    <property type="term" value="P:L-glutamine catabolic process"/>
    <property type="evidence" value="ECO:0007669"/>
    <property type="project" value="TreeGrafter"/>
</dbReference>
<proteinExistence type="inferred from homology"/>
<evidence type="ECO:0000256" key="5">
    <source>
        <dbReference type="ARBA" id="ARBA00049534"/>
    </source>
</evidence>
<dbReference type="GO" id="GO:0006537">
    <property type="term" value="P:glutamate biosynthetic process"/>
    <property type="evidence" value="ECO:0007669"/>
    <property type="project" value="TreeGrafter"/>
</dbReference>
<dbReference type="InterPro" id="IPR015868">
    <property type="entry name" value="Glutaminase"/>
</dbReference>
<dbReference type="FunFam" id="3.40.710.10:FF:000005">
    <property type="entry name" value="Glutaminase"/>
    <property type="match status" value="1"/>
</dbReference>
<keyword evidence="4 6" id="KW-0378">Hydrolase</keyword>
<feature type="binding site" evidence="6">
    <location>
        <position position="112"/>
    </location>
    <ligand>
        <name>substrate</name>
    </ligand>
</feature>
<evidence type="ECO:0000313" key="8">
    <source>
        <dbReference type="Proteomes" id="UP000190285"/>
    </source>
</evidence>
<dbReference type="Gene3D" id="3.40.710.10">
    <property type="entry name" value="DD-peptidase/beta-lactamase superfamily"/>
    <property type="match status" value="1"/>
</dbReference>
<dbReference type="SUPFAM" id="SSF56601">
    <property type="entry name" value="beta-lactamase/transpeptidase-like"/>
    <property type="match status" value="1"/>
</dbReference>
<evidence type="ECO:0000256" key="3">
    <source>
        <dbReference type="ARBA" id="ARBA00012918"/>
    </source>
</evidence>
<feature type="binding site" evidence="6">
    <location>
        <position position="258"/>
    </location>
    <ligand>
        <name>substrate</name>
    </ligand>
</feature>
<evidence type="ECO:0000256" key="1">
    <source>
        <dbReference type="ARBA" id="ARBA00011076"/>
    </source>
</evidence>
<dbReference type="EC" id="3.5.1.2" evidence="3 6"/>
<dbReference type="RefSeq" id="WP_079492575.1">
    <property type="nucleotide sequence ID" value="NZ_FUZT01000007.1"/>
</dbReference>
<dbReference type="STRING" id="36842.SAMN02194393_02920"/>
<dbReference type="Pfam" id="PF04960">
    <property type="entry name" value="Glutaminase"/>
    <property type="match status" value="1"/>
</dbReference>
<dbReference type="Proteomes" id="UP000190285">
    <property type="component" value="Unassembled WGS sequence"/>
</dbReference>
<feature type="binding site" evidence="6">
    <location>
        <position position="188"/>
    </location>
    <ligand>
        <name>substrate</name>
    </ligand>
</feature>
<accession>A0A1T5LIY7</accession>
<dbReference type="PANTHER" id="PTHR12544:SF29">
    <property type="entry name" value="GLUTAMINASE"/>
    <property type="match status" value="1"/>
</dbReference>
<feature type="binding site" evidence="6">
    <location>
        <position position="240"/>
    </location>
    <ligand>
        <name>substrate</name>
    </ligand>
</feature>
<protein>
    <recommendedName>
        <fullName evidence="3 6">Glutaminase</fullName>
        <ecNumber evidence="3 6">3.5.1.2</ecNumber>
    </recommendedName>
</protein>
<dbReference type="PANTHER" id="PTHR12544">
    <property type="entry name" value="GLUTAMINASE"/>
    <property type="match status" value="1"/>
</dbReference>
<feature type="binding site" evidence="6">
    <location>
        <position position="157"/>
    </location>
    <ligand>
        <name>substrate</name>
    </ligand>
</feature>
<organism evidence="7 8">
    <name type="scientific">Maledivibacter halophilus</name>
    <dbReference type="NCBI Taxonomy" id="36842"/>
    <lineage>
        <taxon>Bacteria</taxon>
        <taxon>Bacillati</taxon>
        <taxon>Bacillota</taxon>
        <taxon>Clostridia</taxon>
        <taxon>Peptostreptococcales</taxon>
        <taxon>Caminicellaceae</taxon>
        <taxon>Maledivibacter</taxon>
    </lineage>
</organism>
<dbReference type="HAMAP" id="MF_00313">
    <property type="entry name" value="Glutaminase"/>
    <property type="match status" value="1"/>
</dbReference>
<reference evidence="7 8" key="1">
    <citation type="submission" date="2017-02" db="EMBL/GenBank/DDBJ databases">
        <authorList>
            <person name="Peterson S.W."/>
        </authorList>
    </citation>
    <scope>NUCLEOTIDE SEQUENCE [LARGE SCALE GENOMIC DNA]</scope>
    <source>
        <strain evidence="7 8">M1</strain>
    </source>
</reference>
<comment type="catalytic activity">
    <reaction evidence="5 6">
        <text>L-glutamine + H2O = L-glutamate + NH4(+)</text>
        <dbReference type="Rhea" id="RHEA:15889"/>
        <dbReference type="ChEBI" id="CHEBI:15377"/>
        <dbReference type="ChEBI" id="CHEBI:28938"/>
        <dbReference type="ChEBI" id="CHEBI:29985"/>
        <dbReference type="ChEBI" id="CHEBI:58359"/>
        <dbReference type="EC" id="3.5.1.2"/>
    </reaction>
</comment>
<feature type="binding site" evidence="6">
    <location>
        <position position="164"/>
    </location>
    <ligand>
        <name>substrate</name>
    </ligand>
</feature>
<dbReference type="GO" id="GO:0004359">
    <property type="term" value="F:glutaminase activity"/>
    <property type="evidence" value="ECO:0007669"/>
    <property type="project" value="UniProtKB-UniRule"/>
</dbReference>
<feature type="binding site" evidence="6">
    <location>
        <position position="61"/>
    </location>
    <ligand>
        <name>substrate</name>
    </ligand>
</feature>
<dbReference type="OrthoDB" id="9788822at2"/>
<evidence type="ECO:0000256" key="2">
    <source>
        <dbReference type="ARBA" id="ARBA00011881"/>
    </source>
</evidence>
<dbReference type="NCBIfam" id="TIGR03814">
    <property type="entry name" value="Gln_ase"/>
    <property type="match status" value="1"/>
</dbReference>
<comment type="subunit">
    <text evidence="2 6">Homotetramer.</text>
</comment>
<evidence type="ECO:0000256" key="6">
    <source>
        <dbReference type="HAMAP-Rule" id="MF_00313"/>
    </source>
</evidence>
<name>A0A1T5LIY7_9FIRM</name>
<evidence type="ECO:0000313" key="7">
    <source>
        <dbReference type="EMBL" id="SKC75930.1"/>
    </source>
</evidence>
<comment type="similarity">
    <text evidence="1 6">Belongs to the glutaminase family.</text>
</comment>
<keyword evidence="6" id="KW-0007">Acetylation</keyword>
<evidence type="ECO:0000256" key="4">
    <source>
        <dbReference type="ARBA" id="ARBA00022801"/>
    </source>
</evidence>
<dbReference type="InterPro" id="IPR012338">
    <property type="entry name" value="Beta-lactam/transpept-like"/>
</dbReference>
<dbReference type="EMBL" id="FUZT01000007">
    <property type="protein sequence ID" value="SKC75930.1"/>
    <property type="molecule type" value="Genomic_DNA"/>
</dbReference>